<dbReference type="EMBL" id="ML977517">
    <property type="protein sequence ID" value="KAF2125053.1"/>
    <property type="molecule type" value="Genomic_DNA"/>
</dbReference>
<name>A0A6A6A1K2_9PLEO</name>
<proteinExistence type="predicted"/>
<keyword evidence="2" id="KW-1185">Reference proteome</keyword>
<gene>
    <name evidence="1" type="ORF">P153DRAFT_118953</name>
</gene>
<protein>
    <submittedName>
        <fullName evidence="1">Uncharacterized protein</fullName>
    </submittedName>
</protein>
<organism evidence="1 2">
    <name type="scientific">Dothidotthia symphoricarpi CBS 119687</name>
    <dbReference type="NCBI Taxonomy" id="1392245"/>
    <lineage>
        <taxon>Eukaryota</taxon>
        <taxon>Fungi</taxon>
        <taxon>Dikarya</taxon>
        <taxon>Ascomycota</taxon>
        <taxon>Pezizomycotina</taxon>
        <taxon>Dothideomycetes</taxon>
        <taxon>Pleosporomycetidae</taxon>
        <taxon>Pleosporales</taxon>
        <taxon>Dothidotthiaceae</taxon>
        <taxon>Dothidotthia</taxon>
    </lineage>
</organism>
<reference evidence="1" key="1">
    <citation type="journal article" date="2020" name="Stud. Mycol.">
        <title>101 Dothideomycetes genomes: a test case for predicting lifestyles and emergence of pathogens.</title>
        <authorList>
            <person name="Haridas S."/>
            <person name="Albert R."/>
            <person name="Binder M."/>
            <person name="Bloem J."/>
            <person name="Labutti K."/>
            <person name="Salamov A."/>
            <person name="Andreopoulos B."/>
            <person name="Baker S."/>
            <person name="Barry K."/>
            <person name="Bills G."/>
            <person name="Bluhm B."/>
            <person name="Cannon C."/>
            <person name="Castanera R."/>
            <person name="Culley D."/>
            <person name="Daum C."/>
            <person name="Ezra D."/>
            <person name="Gonzalez J."/>
            <person name="Henrissat B."/>
            <person name="Kuo A."/>
            <person name="Liang C."/>
            <person name="Lipzen A."/>
            <person name="Lutzoni F."/>
            <person name="Magnuson J."/>
            <person name="Mondo S."/>
            <person name="Nolan M."/>
            <person name="Ohm R."/>
            <person name="Pangilinan J."/>
            <person name="Park H.-J."/>
            <person name="Ramirez L."/>
            <person name="Alfaro M."/>
            <person name="Sun H."/>
            <person name="Tritt A."/>
            <person name="Yoshinaga Y."/>
            <person name="Zwiers L.-H."/>
            <person name="Turgeon B."/>
            <person name="Goodwin S."/>
            <person name="Spatafora J."/>
            <person name="Crous P."/>
            <person name="Grigoriev I."/>
        </authorList>
    </citation>
    <scope>NUCLEOTIDE SEQUENCE</scope>
    <source>
        <strain evidence="1">CBS 119687</strain>
    </source>
</reference>
<dbReference type="GeneID" id="54402394"/>
<evidence type="ECO:0000313" key="2">
    <source>
        <dbReference type="Proteomes" id="UP000799771"/>
    </source>
</evidence>
<dbReference type="RefSeq" id="XP_033519446.1">
    <property type="nucleotide sequence ID" value="XM_033661962.1"/>
</dbReference>
<evidence type="ECO:0000313" key="1">
    <source>
        <dbReference type="EMBL" id="KAF2125053.1"/>
    </source>
</evidence>
<dbReference type="AlphaFoldDB" id="A0A6A6A1K2"/>
<dbReference type="Proteomes" id="UP000799771">
    <property type="component" value="Unassembled WGS sequence"/>
</dbReference>
<accession>A0A6A6A1K2</accession>
<sequence length="213" mass="22762">MYVELADPSASLASSRIIPSLQASKISLICAFPSQSMADKRGLVTSPLLPSSNLFGSYTRIESCAAGLPDMEWLAESNTKATWFSDGGQILPRFSRSADGQDPGRTHSPIHLLPRFDHTGLHDCVTHGHVFAYWRTISLLDFVCSLVAPRSLVPPGSGAGGNVLSSSFRSTEPGQANATLTSVVVLGLECAQCAYDAQAGQWRRCTTVHTHTG</sequence>